<dbReference type="SUPFAM" id="SSF47413">
    <property type="entry name" value="lambda repressor-like DNA-binding domains"/>
    <property type="match status" value="1"/>
</dbReference>
<dbReference type="InterPro" id="IPR001387">
    <property type="entry name" value="Cro/C1-type_HTH"/>
</dbReference>
<evidence type="ECO:0000259" key="1">
    <source>
        <dbReference type="PROSITE" id="PS50943"/>
    </source>
</evidence>
<accession>A0A7W6P484</accession>
<evidence type="ECO:0000313" key="3">
    <source>
        <dbReference type="Proteomes" id="UP000584824"/>
    </source>
</evidence>
<dbReference type="CDD" id="cd00093">
    <property type="entry name" value="HTH_XRE"/>
    <property type="match status" value="1"/>
</dbReference>
<evidence type="ECO:0000313" key="2">
    <source>
        <dbReference type="EMBL" id="MBB4105594.1"/>
    </source>
</evidence>
<organism evidence="2 3">
    <name type="scientific">Allorhizobium borbori</name>
    <dbReference type="NCBI Taxonomy" id="485907"/>
    <lineage>
        <taxon>Bacteria</taxon>
        <taxon>Pseudomonadati</taxon>
        <taxon>Pseudomonadota</taxon>
        <taxon>Alphaproteobacteria</taxon>
        <taxon>Hyphomicrobiales</taxon>
        <taxon>Rhizobiaceae</taxon>
        <taxon>Rhizobium/Agrobacterium group</taxon>
        <taxon>Allorhizobium</taxon>
    </lineage>
</organism>
<proteinExistence type="predicted"/>
<dbReference type="RefSeq" id="WP_183795214.1">
    <property type="nucleotide sequence ID" value="NZ_JACIDU010000024.1"/>
</dbReference>
<dbReference type="PROSITE" id="PS50943">
    <property type="entry name" value="HTH_CROC1"/>
    <property type="match status" value="1"/>
</dbReference>
<comment type="caution">
    <text evidence="2">The sequence shown here is derived from an EMBL/GenBank/DDBJ whole genome shotgun (WGS) entry which is preliminary data.</text>
</comment>
<dbReference type="Proteomes" id="UP000584824">
    <property type="component" value="Unassembled WGS sequence"/>
</dbReference>
<sequence>MTKQPHHVDIQVGTRIRQARVMRGMSQSGLGEQIGVTFQQLQKYEKGTNRVSASKLVAISEALNLEPSYFVQGLKKPEAETSGAEPEWQFSKQGRDLVEAFYQIKDQDVRKRIVSLVRQLANTGHSEEDEA</sequence>
<dbReference type="SMART" id="SM00530">
    <property type="entry name" value="HTH_XRE"/>
    <property type="match status" value="1"/>
</dbReference>
<name>A0A7W6P484_9HYPH</name>
<protein>
    <submittedName>
        <fullName evidence="2">Transcriptional regulator with XRE-family HTH domain</fullName>
    </submittedName>
</protein>
<reference evidence="2 3" key="1">
    <citation type="submission" date="2020-08" db="EMBL/GenBank/DDBJ databases">
        <title>Genomic Encyclopedia of Type Strains, Phase IV (KMG-IV): sequencing the most valuable type-strain genomes for metagenomic binning, comparative biology and taxonomic classification.</title>
        <authorList>
            <person name="Goeker M."/>
        </authorList>
    </citation>
    <scope>NUCLEOTIDE SEQUENCE [LARGE SCALE GENOMIC DNA]</scope>
    <source>
        <strain evidence="2 3">DSM 26385</strain>
    </source>
</reference>
<keyword evidence="3" id="KW-1185">Reference proteome</keyword>
<dbReference type="AlphaFoldDB" id="A0A7W6P484"/>
<dbReference type="Pfam" id="PF01381">
    <property type="entry name" value="HTH_3"/>
    <property type="match status" value="1"/>
</dbReference>
<feature type="domain" description="HTH cro/C1-type" evidence="1">
    <location>
        <begin position="16"/>
        <end position="70"/>
    </location>
</feature>
<dbReference type="Gene3D" id="1.10.260.40">
    <property type="entry name" value="lambda repressor-like DNA-binding domains"/>
    <property type="match status" value="1"/>
</dbReference>
<dbReference type="GO" id="GO:0003677">
    <property type="term" value="F:DNA binding"/>
    <property type="evidence" value="ECO:0007669"/>
    <property type="project" value="InterPro"/>
</dbReference>
<dbReference type="InterPro" id="IPR010982">
    <property type="entry name" value="Lambda_DNA-bd_dom_sf"/>
</dbReference>
<dbReference type="EMBL" id="JACIDU010000024">
    <property type="protein sequence ID" value="MBB4105594.1"/>
    <property type="molecule type" value="Genomic_DNA"/>
</dbReference>
<gene>
    <name evidence="2" type="ORF">GGQ66_004181</name>
</gene>